<evidence type="ECO:0000313" key="1">
    <source>
        <dbReference type="EMBL" id="SOD78901.1"/>
    </source>
</evidence>
<dbReference type="InterPro" id="IPR029062">
    <property type="entry name" value="Class_I_gatase-like"/>
</dbReference>
<sequence>MLGQVRQKAAYVLGSLFLSLASIVQTHSLPVLLRKLLHTLLVGSLLTLPSFAQVPYGPIKPTAPGEILSNLKKLNVLGSVLYVAAHPDDENTLLLSYLAKERLVRTGYLSLTRGDGGQNLIGPEQGENIGIIRTQELLAARRVDGPDQFFSRAYDFGFSKQTSEAVRTWGQEKVLADVVWMIRKYQPDVIMTRFPPDARAGHGHHSASGFLAEEAFKISNDPTKFPEQLAFVKPWQAKRIMWNMFIPGAFLSNKKPEEAGNLIGIETGLYNPLLGKSYGEIAAESRSQHKSQGFGVAANRGAKVDYLLLKGGDPVQKDPMEGVDMTWKRVPNSAAVQSQVNQVIAGFKPDQPAASVQALVQLYGTISKLDTTNIYVKAKREEVETLIRQCLGLWFETNPADYAATPGETIKLTTNIVNRADSPVTLVRVQYSTGKDTTLNTPLKPNDVILFPTTVAISKTAKISQPYWLEKPIDKGLFQVDNQQLIGLPENPAALSASYTFEISGQRFTFTRPIVYKSTDPVDGEIYRPFIIQPDVMANLTERVFTFSDNNPKTADIVLRAGRANVSGTLKMAVPAGWQIEPASQPFELKNKGDEQRITFRLTPSDKAQNGKLQAVMATSTGTFTTGLRYVAYKHIPTQTLFPPAEAKLVKLDVKVTAKNIGYIVGAGDEVPAALQQMGCRVNILGPTELNGNLSGYDAIVVGVRAYNTNSAMARYQPKLMEYVKNGGNMIVQYVTPVNSFFRNESPLPQLGPYPFTVVNERVTEEDAPMTFINPNHPLLNYPNKITDADFSGWIQERGIYFARDWDKAYEPIFSSHDQNEAPKEGSLIYAKYGKGHFMYTGLVFFRELPAGVPGAYRLFANMISAGK</sequence>
<dbReference type="Proteomes" id="UP000219452">
    <property type="component" value="Unassembled WGS sequence"/>
</dbReference>
<proteinExistence type="predicted"/>
<dbReference type="AlphaFoldDB" id="A0A286F6N3"/>
<dbReference type="InterPro" id="IPR024078">
    <property type="entry name" value="LmbE-like_dom_sf"/>
</dbReference>
<gene>
    <name evidence="1" type="ORF">SAMN06269250_0698</name>
</gene>
<organism evidence="1 2">
    <name type="scientific">Spirosoma fluviale</name>
    <dbReference type="NCBI Taxonomy" id="1597977"/>
    <lineage>
        <taxon>Bacteria</taxon>
        <taxon>Pseudomonadati</taxon>
        <taxon>Bacteroidota</taxon>
        <taxon>Cytophagia</taxon>
        <taxon>Cytophagales</taxon>
        <taxon>Cytophagaceae</taxon>
        <taxon>Spirosoma</taxon>
    </lineage>
</organism>
<accession>A0A286F6N3</accession>
<dbReference type="Pfam" id="PF02585">
    <property type="entry name" value="PIG-L"/>
    <property type="match status" value="1"/>
</dbReference>
<dbReference type="CDD" id="cd03143">
    <property type="entry name" value="A4_beta-galactosidase_middle_domain"/>
    <property type="match status" value="1"/>
</dbReference>
<dbReference type="SUPFAM" id="SSF52317">
    <property type="entry name" value="Class I glutamine amidotransferase-like"/>
    <property type="match status" value="1"/>
</dbReference>
<name>A0A286F6N3_9BACT</name>
<reference evidence="2" key="1">
    <citation type="submission" date="2017-09" db="EMBL/GenBank/DDBJ databases">
        <authorList>
            <person name="Varghese N."/>
            <person name="Submissions S."/>
        </authorList>
    </citation>
    <scope>NUCLEOTIDE SEQUENCE [LARGE SCALE GENOMIC DNA]</scope>
    <source>
        <strain evidence="2">DSM 29961</strain>
    </source>
</reference>
<protein>
    <submittedName>
        <fullName evidence="1">GlcNAc-PI de-N-acetylase</fullName>
    </submittedName>
</protein>
<dbReference type="EMBL" id="OCNH01000001">
    <property type="protein sequence ID" value="SOD78901.1"/>
    <property type="molecule type" value="Genomic_DNA"/>
</dbReference>
<dbReference type="SUPFAM" id="SSF102588">
    <property type="entry name" value="LmbE-like"/>
    <property type="match status" value="1"/>
</dbReference>
<dbReference type="InterPro" id="IPR003737">
    <property type="entry name" value="GlcNAc_PI_deacetylase-related"/>
</dbReference>
<dbReference type="Gene3D" id="3.40.50.10320">
    <property type="entry name" value="LmbE-like"/>
    <property type="match status" value="1"/>
</dbReference>
<evidence type="ECO:0000313" key="2">
    <source>
        <dbReference type="Proteomes" id="UP000219452"/>
    </source>
</evidence>
<keyword evidence="2" id="KW-1185">Reference proteome</keyword>